<evidence type="ECO:0000313" key="2">
    <source>
        <dbReference type="Proteomes" id="UP000887159"/>
    </source>
</evidence>
<reference evidence="1" key="1">
    <citation type="submission" date="2020-08" db="EMBL/GenBank/DDBJ databases">
        <title>Multicomponent nature underlies the extraordinary mechanical properties of spider dragline silk.</title>
        <authorList>
            <person name="Kono N."/>
            <person name="Nakamura H."/>
            <person name="Mori M."/>
            <person name="Yoshida Y."/>
            <person name="Ohtoshi R."/>
            <person name="Malay A.D."/>
            <person name="Moran D.A.P."/>
            <person name="Tomita M."/>
            <person name="Numata K."/>
            <person name="Arakawa K."/>
        </authorList>
    </citation>
    <scope>NUCLEOTIDE SEQUENCE</scope>
</reference>
<sequence>MFEPITAEDPLCGGEMPFKSIENSNVLPLMWRESEWEVCPVLRYGEKPNGSSGSLPTESWPCDEAHFWLNGYVNKQNCRIWSEANPQVYVETPLHPEKLTVWCALWASGTLLQKR</sequence>
<dbReference type="AlphaFoldDB" id="A0A8X7BDG6"/>
<dbReference type="EMBL" id="BMAU01021375">
    <property type="protein sequence ID" value="GFY26432.1"/>
    <property type="molecule type" value="Genomic_DNA"/>
</dbReference>
<comment type="caution">
    <text evidence="1">The sequence shown here is derived from an EMBL/GenBank/DDBJ whole genome shotgun (WGS) entry which is preliminary data.</text>
</comment>
<accession>A0A8X7BDG6</accession>
<keyword evidence="2" id="KW-1185">Reference proteome</keyword>
<proteinExistence type="predicted"/>
<gene>
    <name evidence="1" type="ORF">TNCV_26291</name>
</gene>
<protein>
    <submittedName>
        <fullName evidence="1">Uncharacterized protein</fullName>
    </submittedName>
</protein>
<dbReference type="Proteomes" id="UP000887159">
    <property type="component" value="Unassembled WGS sequence"/>
</dbReference>
<name>A0A8X7BDG6_TRICX</name>
<organism evidence="1 2">
    <name type="scientific">Trichonephila clavipes</name>
    <name type="common">Golden silk orbweaver</name>
    <name type="synonym">Nephila clavipes</name>
    <dbReference type="NCBI Taxonomy" id="2585209"/>
    <lineage>
        <taxon>Eukaryota</taxon>
        <taxon>Metazoa</taxon>
        <taxon>Ecdysozoa</taxon>
        <taxon>Arthropoda</taxon>
        <taxon>Chelicerata</taxon>
        <taxon>Arachnida</taxon>
        <taxon>Araneae</taxon>
        <taxon>Araneomorphae</taxon>
        <taxon>Entelegynae</taxon>
        <taxon>Araneoidea</taxon>
        <taxon>Nephilidae</taxon>
        <taxon>Trichonephila</taxon>
    </lineage>
</organism>
<evidence type="ECO:0000313" key="1">
    <source>
        <dbReference type="EMBL" id="GFY26432.1"/>
    </source>
</evidence>